<comment type="caution">
    <text evidence="2">The sequence shown here is derived from an EMBL/GenBank/DDBJ whole genome shotgun (WGS) entry which is preliminary data.</text>
</comment>
<feature type="domain" description="SOCS box" evidence="1">
    <location>
        <begin position="273"/>
        <end position="311"/>
    </location>
</feature>
<dbReference type="GO" id="GO:0035556">
    <property type="term" value="P:intracellular signal transduction"/>
    <property type="evidence" value="ECO:0007669"/>
    <property type="project" value="InterPro"/>
</dbReference>
<accession>A0A8T0FM43</accession>
<sequence>MQEQDQSYNLKTLFMILDYDFDYASPEERRRDYKRFLQRIRLGQGNARYKPDLSCCLLIELLCKFCVDFPTYRVVGFLRREFVELEEKTKLIYYISGRPRVLETVLFHCRRMKFDLWGIWNNSGELRSCFNILSTCVLVENVRSVEVLLKYGFQFSATESTFYSLCGRFLRLTYSGERVASRNVEEHLIQNPRRRRLQLALILFYLFTRSAQLNHKSRRCLRLMWSAIEDPFFSDRELYDILSPVMEEHFQQRFKQLCNDCRDRGDLESEGGPRDLKHLARCAVRKNLAQNFMLPIGINELPLPRILKRYLLLDL</sequence>
<dbReference type="Gene3D" id="1.10.750.20">
    <property type="entry name" value="SOCS box"/>
    <property type="match status" value="1"/>
</dbReference>
<dbReference type="Proteomes" id="UP000807504">
    <property type="component" value="Unassembled WGS sequence"/>
</dbReference>
<dbReference type="Pfam" id="PF07525">
    <property type="entry name" value="SOCS_box"/>
    <property type="match status" value="1"/>
</dbReference>
<reference evidence="2" key="1">
    <citation type="journal article" date="2020" name="bioRxiv">
        <title>Chromosome-level reference genome of the European wasp spider Argiope bruennichi: a resource for studies on range expansion and evolutionary adaptation.</title>
        <authorList>
            <person name="Sheffer M.M."/>
            <person name="Hoppe A."/>
            <person name="Krehenwinkel H."/>
            <person name="Uhl G."/>
            <person name="Kuss A.W."/>
            <person name="Jensen L."/>
            <person name="Jensen C."/>
            <person name="Gillespie R.G."/>
            <person name="Hoff K.J."/>
            <person name="Prost S."/>
        </authorList>
    </citation>
    <scope>NUCLEOTIDE SEQUENCE</scope>
</reference>
<evidence type="ECO:0000313" key="3">
    <source>
        <dbReference type="Proteomes" id="UP000807504"/>
    </source>
</evidence>
<name>A0A8T0FM43_ARGBR</name>
<dbReference type="AlphaFoldDB" id="A0A8T0FM43"/>
<dbReference type="CDD" id="cd03716">
    <property type="entry name" value="SOCS_ASB_like"/>
    <property type="match status" value="1"/>
</dbReference>
<dbReference type="PROSITE" id="PS50225">
    <property type="entry name" value="SOCS"/>
    <property type="match status" value="1"/>
</dbReference>
<dbReference type="InterPro" id="IPR036036">
    <property type="entry name" value="SOCS_box-like_dom_sf"/>
</dbReference>
<evidence type="ECO:0000259" key="1">
    <source>
        <dbReference type="PROSITE" id="PS50225"/>
    </source>
</evidence>
<reference evidence="2" key="2">
    <citation type="submission" date="2020-06" db="EMBL/GenBank/DDBJ databases">
        <authorList>
            <person name="Sheffer M."/>
        </authorList>
    </citation>
    <scope>NUCLEOTIDE SEQUENCE</scope>
</reference>
<gene>
    <name evidence="2" type="ORF">HNY73_005629</name>
</gene>
<keyword evidence="3" id="KW-1185">Reference proteome</keyword>
<dbReference type="OMA" id="EMAFAPI"/>
<dbReference type="SMART" id="SM00969">
    <property type="entry name" value="SOCS_box"/>
    <property type="match status" value="1"/>
</dbReference>
<dbReference type="SUPFAM" id="SSF158235">
    <property type="entry name" value="SOCS box-like"/>
    <property type="match status" value="1"/>
</dbReference>
<protein>
    <recommendedName>
        <fullName evidence="1">SOCS box domain-containing protein</fullName>
    </recommendedName>
</protein>
<dbReference type="OrthoDB" id="6419934at2759"/>
<organism evidence="2 3">
    <name type="scientific">Argiope bruennichi</name>
    <name type="common">Wasp spider</name>
    <name type="synonym">Aranea bruennichi</name>
    <dbReference type="NCBI Taxonomy" id="94029"/>
    <lineage>
        <taxon>Eukaryota</taxon>
        <taxon>Metazoa</taxon>
        <taxon>Ecdysozoa</taxon>
        <taxon>Arthropoda</taxon>
        <taxon>Chelicerata</taxon>
        <taxon>Arachnida</taxon>
        <taxon>Araneae</taxon>
        <taxon>Araneomorphae</taxon>
        <taxon>Entelegynae</taxon>
        <taxon>Araneoidea</taxon>
        <taxon>Araneidae</taxon>
        <taxon>Argiope</taxon>
    </lineage>
</organism>
<proteinExistence type="predicted"/>
<dbReference type="EMBL" id="JABXBU010000011">
    <property type="protein sequence ID" value="KAF8790639.1"/>
    <property type="molecule type" value="Genomic_DNA"/>
</dbReference>
<evidence type="ECO:0000313" key="2">
    <source>
        <dbReference type="EMBL" id="KAF8790639.1"/>
    </source>
</evidence>
<dbReference type="InterPro" id="IPR001496">
    <property type="entry name" value="SOCS_box"/>
</dbReference>